<comment type="similarity">
    <text evidence="2">Belongs to the X(+)/potassium ATPases subunit beta family.</text>
</comment>
<gene>
    <name evidence="9" type="primary">LOC103505949</name>
</gene>
<dbReference type="Gene3D" id="1.20.5.170">
    <property type="match status" value="1"/>
</dbReference>
<dbReference type="STRING" id="121845.A0A3Q0IL61"/>
<dbReference type="RefSeq" id="XP_026676927.1">
    <property type="nucleotide sequence ID" value="XM_026821126.1"/>
</dbReference>
<dbReference type="InterPro" id="IPR000402">
    <property type="entry name" value="Na/K_ATPase_sub_beta"/>
</dbReference>
<keyword evidence="3 7" id="KW-0812">Transmembrane</keyword>
<dbReference type="GeneID" id="103505949"/>
<sequence length="350" mass="40248">MSSSKNVANNGPPRGYEWEYARKDLGNTKWQNFKLCIYNPQTGEVFGRTPKSWGGIFLFYVIFYSILACLFAICMYVLMSTLTDEYPKLQLDESIIGVNPERKLLNHPRVEEAFYAVRRADFINVKPKFGFCDIPYAFANQVVMEPPSYIARCLEQLVDHLQNGSRVLDIGSGQGYMATCLAHLVKSSARHWLRPGLHGNVPRSSRQPTRKMFEYLFQIYGWEPDYYQSLDELPHEMPVTLKSYITHAVNISVAHWRTIWVSCSGADPHDTETMGDVDYFPQPGYPGYFYPYTNTIGYLSPIIAVRFRNPGVGTLINVECRAWAKNIRYKKSGLNREGSVHFELLLEWND</sequence>
<dbReference type="Pfam" id="PF00287">
    <property type="entry name" value="Na_K-ATPase"/>
    <property type="match status" value="2"/>
</dbReference>
<evidence type="ECO:0000256" key="3">
    <source>
        <dbReference type="ARBA" id="ARBA00022692"/>
    </source>
</evidence>
<dbReference type="Gene3D" id="2.60.40.1660">
    <property type="entry name" value="Na, k-atpase alpha subunit"/>
    <property type="match status" value="1"/>
</dbReference>
<keyword evidence="4" id="KW-0735">Signal-anchor</keyword>
<feature type="transmembrane region" description="Helical" evidence="7">
    <location>
        <begin position="57"/>
        <end position="79"/>
    </location>
</feature>
<keyword evidence="6 7" id="KW-0472">Membrane</keyword>
<keyword evidence="8" id="KW-1185">Reference proteome</keyword>
<dbReference type="InterPro" id="IPR038702">
    <property type="entry name" value="Na/K_ATPase_sub_beta_sf"/>
</dbReference>
<proteinExistence type="inferred from homology"/>
<dbReference type="GO" id="GO:0036376">
    <property type="term" value="P:sodium ion export across plasma membrane"/>
    <property type="evidence" value="ECO:0007669"/>
    <property type="project" value="TreeGrafter"/>
</dbReference>
<evidence type="ECO:0000313" key="8">
    <source>
        <dbReference type="Proteomes" id="UP000079169"/>
    </source>
</evidence>
<dbReference type="InterPro" id="IPR029063">
    <property type="entry name" value="SAM-dependent_MTases_sf"/>
</dbReference>
<dbReference type="GO" id="GO:0001671">
    <property type="term" value="F:ATPase activator activity"/>
    <property type="evidence" value="ECO:0007669"/>
    <property type="project" value="TreeGrafter"/>
</dbReference>
<dbReference type="PaxDb" id="121845-A0A3Q0IL61"/>
<name>A0A3Q0IL61_DIACI</name>
<evidence type="ECO:0000256" key="6">
    <source>
        <dbReference type="ARBA" id="ARBA00023136"/>
    </source>
</evidence>
<dbReference type="SUPFAM" id="SSF53335">
    <property type="entry name" value="S-adenosyl-L-methionine-dependent methyltransferases"/>
    <property type="match status" value="1"/>
</dbReference>
<dbReference type="GO" id="GO:0030007">
    <property type="term" value="P:intracellular potassium ion homeostasis"/>
    <property type="evidence" value="ECO:0007669"/>
    <property type="project" value="TreeGrafter"/>
</dbReference>
<dbReference type="KEGG" id="dci:103505949"/>
<evidence type="ECO:0000256" key="4">
    <source>
        <dbReference type="ARBA" id="ARBA00022968"/>
    </source>
</evidence>
<evidence type="ECO:0000256" key="2">
    <source>
        <dbReference type="ARBA" id="ARBA00005876"/>
    </source>
</evidence>
<evidence type="ECO:0000256" key="1">
    <source>
        <dbReference type="ARBA" id="ARBA00004606"/>
    </source>
</evidence>
<evidence type="ECO:0000256" key="7">
    <source>
        <dbReference type="SAM" id="Phobius"/>
    </source>
</evidence>
<dbReference type="AlphaFoldDB" id="A0A3Q0IL61"/>
<dbReference type="PANTHER" id="PTHR11523">
    <property type="entry name" value="SODIUM/POTASSIUM-DEPENDENT ATPASE BETA SUBUNIT"/>
    <property type="match status" value="1"/>
</dbReference>
<reference evidence="9" key="1">
    <citation type="submission" date="2025-08" db="UniProtKB">
        <authorList>
            <consortium name="RefSeq"/>
        </authorList>
    </citation>
    <scope>IDENTIFICATION</scope>
</reference>
<dbReference type="Gene3D" id="3.40.50.150">
    <property type="entry name" value="Vaccinia Virus protein VP39"/>
    <property type="match status" value="1"/>
</dbReference>
<protein>
    <submittedName>
        <fullName evidence="9">Sodium/potassium-transporting ATPase subunit beta-1-like</fullName>
    </submittedName>
</protein>
<accession>A0A3Q0IL61</accession>
<evidence type="ECO:0000256" key="5">
    <source>
        <dbReference type="ARBA" id="ARBA00022989"/>
    </source>
</evidence>
<dbReference type="PANTHER" id="PTHR11523:SF28">
    <property type="entry name" value="NA_K-ATPASE BETA SUBUNIT ISOFORM 4-RELATED"/>
    <property type="match status" value="1"/>
</dbReference>
<dbReference type="GO" id="GO:0005890">
    <property type="term" value="C:sodium:potassium-exchanging ATPase complex"/>
    <property type="evidence" value="ECO:0007669"/>
    <property type="project" value="InterPro"/>
</dbReference>
<dbReference type="Proteomes" id="UP000079169">
    <property type="component" value="Unplaced"/>
</dbReference>
<keyword evidence="5 7" id="KW-1133">Transmembrane helix</keyword>
<dbReference type="GO" id="GO:0006883">
    <property type="term" value="P:intracellular sodium ion homeostasis"/>
    <property type="evidence" value="ECO:0007669"/>
    <property type="project" value="TreeGrafter"/>
</dbReference>
<evidence type="ECO:0000313" key="9">
    <source>
        <dbReference type="RefSeq" id="XP_026676927.1"/>
    </source>
</evidence>
<organism evidence="8 9">
    <name type="scientific">Diaphorina citri</name>
    <name type="common">Asian citrus psyllid</name>
    <dbReference type="NCBI Taxonomy" id="121845"/>
    <lineage>
        <taxon>Eukaryota</taxon>
        <taxon>Metazoa</taxon>
        <taxon>Ecdysozoa</taxon>
        <taxon>Arthropoda</taxon>
        <taxon>Hexapoda</taxon>
        <taxon>Insecta</taxon>
        <taxon>Pterygota</taxon>
        <taxon>Neoptera</taxon>
        <taxon>Paraneoptera</taxon>
        <taxon>Hemiptera</taxon>
        <taxon>Sternorrhyncha</taxon>
        <taxon>Psylloidea</taxon>
        <taxon>Psyllidae</taxon>
        <taxon>Diaphorininae</taxon>
        <taxon>Diaphorina</taxon>
    </lineage>
</organism>
<comment type="subcellular location">
    <subcellularLocation>
        <location evidence="1">Membrane</location>
        <topology evidence="1">Single-pass type II membrane protein</topology>
    </subcellularLocation>
</comment>
<dbReference type="GO" id="GO:1990573">
    <property type="term" value="P:potassium ion import across plasma membrane"/>
    <property type="evidence" value="ECO:0007669"/>
    <property type="project" value="TreeGrafter"/>
</dbReference>
<dbReference type="Pfam" id="PF01135">
    <property type="entry name" value="PCMT"/>
    <property type="match status" value="1"/>
</dbReference>